<keyword evidence="3" id="KW-1185">Reference proteome</keyword>
<name>A0A813HP20_POLGL</name>
<accession>A0A813HP20</accession>
<gene>
    <name evidence="2" type="ORF">PGLA1383_LOCUS54206</name>
</gene>
<evidence type="ECO:0000313" key="2">
    <source>
        <dbReference type="EMBL" id="CAE8639155.1"/>
    </source>
</evidence>
<reference evidence="2" key="1">
    <citation type="submission" date="2021-02" db="EMBL/GenBank/DDBJ databases">
        <authorList>
            <person name="Dougan E. K."/>
            <person name="Rhodes N."/>
            <person name="Thang M."/>
            <person name="Chan C."/>
        </authorList>
    </citation>
    <scope>NUCLEOTIDE SEQUENCE</scope>
</reference>
<feature type="region of interest" description="Disordered" evidence="1">
    <location>
        <begin position="135"/>
        <end position="162"/>
    </location>
</feature>
<sequence>MAGPFADGDASPVSPSAQSVVQPRMLRIEVNGLLHDWFDVDEVGDMVKAPGFTATLRENIARYFGVPVKSQAVYDEDGLLATAADLSRALQRYAPKLFVYNLEEMGPRLRDKTSEQLAKIDAEVEQTRRHFRPRIAAGSDEAIGSSRGGAQDQATPRGSRKSCAAAPGGLYFQQAQEECWSHANGDVSGSGLDTNDAVATALLPATVILTARAEEREAKDYVMADSGFASVATTVPEAVRAVAAAVEVLKTNPSQLPPAPKAPPRASVVTMGSPPSQTKLQSFCAGCCRCC</sequence>
<protein>
    <submittedName>
        <fullName evidence="2">Uncharacterized protein</fullName>
    </submittedName>
</protein>
<organism evidence="2 3">
    <name type="scientific">Polarella glacialis</name>
    <name type="common">Dinoflagellate</name>
    <dbReference type="NCBI Taxonomy" id="89957"/>
    <lineage>
        <taxon>Eukaryota</taxon>
        <taxon>Sar</taxon>
        <taxon>Alveolata</taxon>
        <taxon>Dinophyceae</taxon>
        <taxon>Suessiales</taxon>
        <taxon>Suessiaceae</taxon>
        <taxon>Polarella</taxon>
    </lineage>
</organism>
<dbReference type="AlphaFoldDB" id="A0A813HP20"/>
<comment type="caution">
    <text evidence="2">The sequence shown here is derived from an EMBL/GenBank/DDBJ whole genome shotgun (WGS) entry which is preliminary data.</text>
</comment>
<proteinExistence type="predicted"/>
<evidence type="ECO:0000313" key="3">
    <source>
        <dbReference type="Proteomes" id="UP000654075"/>
    </source>
</evidence>
<dbReference type="OrthoDB" id="10605104at2759"/>
<evidence type="ECO:0000256" key="1">
    <source>
        <dbReference type="SAM" id="MobiDB-lite"/>
    </source>
</evidence>
<dbReference type="Proteomes" id="UP000654075">
    <property type="component" value="Unassembled WGS sequence"/>
</dbReference>
<dbReference type="EMBL" id="CAJNNV010032169">
    <property type="protein sequence ID" value="CAE8639155.1"/>
    <property type="molecule type" value="Genomic_DNA"/>
</dbReference>
<feature type="region of interest" description="Disordered" evidence="1">
    <location>
        <begin position="253"/>
        <end position="274"/>
    </location>
</feature>